<dbReference type="OrthoDB" id="10012272at2759"/>
<dbReference type="STRING" id="6210.W6U466"/>
<dbReference type="GO" id="GO:0045211">
    <property type="term" value="C:postsynaptic membrane"/>
    <property type="evidence" value="ECO:0007669"/>
    <property type="project" value="TreeGrafter"/>
</dbReference>
<name>W6U466_ECHGR</name>
<feature type="region of interest" description="Disordered" evidence="1">
    <location>
        <begin position="983"/>
        <end position="1039"/>
    </location>
</feature>
<dbReference type="Proteomes" id="UP000019149">
    <property type="component" value="Unassembled WGS sequence"/>
</dbReference>
<dbReference type="AlphaFoldDB" id="W6U466"/>
<dbReference type="KEGG" id="egl:EGR_09255"/>
<keyword evidence="4" id="KW-1185">Reference proteome</keyword>
<organism evidence="3 4">
    <name type="scientific">Echinococcus granulosus</name>
    <name type="common">Hydatid tapeworm</name>
    <dbReference type="NCBI Taxonomy" id="6210"/>
    <lineage>
        <taxon>Eukaryota</taxon>
        <taxon>Metazoa</taxon>
        <taxon>Spiralia</taxon>
        <taxon>Lophotrochozoa</taxon>
        <taxon>Platyhelminthes</taxon>
        <taxon>Cestoda</taxon>
        <taxon>Eucestoda</taxon>
        <taxon>Cyclophyllidea</taxon>
        <taxon>Taeniidae</taxon>
        <taxon>Echinococcus</taxon>
        <taxon>Echinococcus granulosus group</taxon>
    </lineage>
</organism>
<feature type="compositionally biased region" description="Polar residues" evidence="1">
    <location>
        <begin position="39"/>
        <end position="52"/>
    </location>
</feature>
<dbReference type="GeneID" id="36344970"/>
<dbReference type="PANTHER" id="PTHR14139">
    <property type="entry name" value="CALSYNTENIN"/>
    <property type="match status" value="1"/>
</dbReference>
<reference evidence="3 4" key="1">
    <citation type="journal article" date="2013" name="Nat. Genet.">
        <title>The genome of the hydatid tapeworm Echinococcus granulosus.</title>
        <authorList>
            <person name="Zheng H."/>
            <person name="Zhang W."/>
            <person name="Zhang L."/>
            <person name="Zhang Z."/>
            <person name="Li J."/>
            <person name="Lu G."/>
            <person name="Zhu Y."/>
            <person name="Wang Y."/>
            <person name="Huang Y."/>
            <person name="Liu J."/>
            <person name="Kang H."/>
            <person name="Chen J."/>
            <person name="Wang L."/>
            <person name="Chen A."/>
            <person name="Yu S."/>
            <person name="Gao Z."/>
            <person name="Jin L."/>
            <person name="Gu W."/>
            <person name="Wang Z."/>
            <person name="Zhao L."/>
            <person name="Shi B."/>
            <person name="Wen H."/>
            <person name="Lin R."/>
            <person name="Jones M.K."/>
            <person name="Brejova B."/>
            <person name="Vinar T."/>
            <person name="Zhao G."/>
            <person name="McManus D.P."/>
            <person name="Chen Z."/>
            <person name="Zhou Y."/>
            <person name="Wang S."/>
        </authorList>
    </citation>
    <scope>NUCLEOTIDE SEQUENCE [LARGE SCALE GENOMIC DNA]</scope>
</reference>
<feature type="compositionally biased region" description="Low complexity" evidence="1">
    <location>
        <begin position="1012"/>
        <end position="1021"/>
    </location>
</feature>
<keyword evidence="2" id="KW-1133">Transmembrane helix</keyword>
<evidence type="ECO:0000313" key="4">
    <source>
        <dbReference type="Proteomes" id="UP000019149"/>
    </source>
</evidence>
<evidence type="ECO:0000256" key="2">
    <source>
        <dbReference type="SAM" id="Phobius"/>
    </source>
</evidence>
<proteinExistence type="predicted"/>
<sequence>MYGMTEGLLPWLGSHATKRKYNLQKPECLRSHTRKLENSRNSARNTSISPSNTTSGSSGTATTATTASSGSAATSATTTAVASVTSAVTYATSGRLSSAEAEATLQEMAASVAHLGNRTGAKEAEADGGSVTSSCTSGSSVGLPPLYEEAVQLLSEQQQQQRRRSPFAAGLLKWNILAGETNEILAFLESSGSTISVYPPLRLSLQQGALRIRDTSFDAESGTISTLQVRALSNHELPLSSVPALIIISYCSPQWTGISPIFEHKGEDLRPLASAGLEDCSEDPDLQNSAVLQVLPSLSCTVTGAEAIVELLYEKPAVLAGNAQPCPLDQYRLRKCGLRSKHSALTKLMADTKRLYSSKSPLNVTDQLIQASDLRGSEDGENNLQFSLFFWIRQYPHLPPNIPGDIPIEVLFYGKNIFDYKVSTLTISKRGRDIIVCLKKFSNLPSTSWTFSSSSHIVEEEWVLMTINYQSKGKEQSVGIFLSRDELEKISSGPILNVPPTFADDSPEGQSLAIIGAAWSASNPEKFSHIFKGQIADMSLLYGTVLKPTTIECLIDCKPRLTLNQEALHLLTPSTKLTWELPFRGIRMVSLQAAQVSSVLQQLNVVNLDGVPSVTLRLASYIQCLETNTTSPLPEVNITLIDAAARKDLDQPRNDLEGLSSPSAEDPCGYRLRLQSTSLQALEGTKRAISVSEAKRGQYLIPDANLTWEASDPRCLEELEHLGVNENEIETVAEVLSCNANSCGLLTNRLQLGQETIFVGGFSTTSLSGIGIRFERTRSSYGIVGKASTDVYNDLLRHMAWKHRNAVKGLTRCVSIQCTAMIQDDDEKMIVFHRSNQLETQFRTVDTDSFEALGEELIDHDEKRVFFEDVQPVAFPLRGDMKSRTHTWSYWVGVMILAVGLIVVLAGLVWVRNKSIRRRRYRASPSFTRNFITTTVGYVAANEHCRDGEDDEEEEEDFTKRRGREDTEEDIWVPVIRPKFASSRSSRAEIRPKQRVHFQMSRVLPPPPPTPSSLDSTSSSESENDSTTEFELLKPAQSRMGSVELDQKLLISDAEDATVGVSSTTHSLDYKHPLEWTAHDYGSK</sequence>
<feature type="compositionally biased region" description="Low complexity" evidence="1">
    <location>
        <begin position="128"/>
        <end position="140"/>
    </location>
</feature>
<feature type="compositionally biased region" description="Acidic residues" evidence="1">
    <location>
        <begin position="948"/>
        <end position="957"/>
    </location>
</feature>
<evidence type="ECO:0000313" key="3">
    <source>
        <dbReference type="EMBL" id="EUB55898.1"/>
    </source>
</evidence>
<dbReference type="GO" id="GO:0009986">
    <property type="term" value="C:cell surface"/>
    <property type="evidence" value="ECO:0007669"/>
    <property type="project" value="TreeGrafter"/>
</dbReference>
<feature type="compositionally biased region" description="Low complexity" evidence="1">
    <location>
        <begin position="53"/>
        <end position="77"/>
    </location>
</feature>
<accession>W6U466</accession>
<feature type="region of interest" description="Disordered" evidence="1">
    <location>
        <begin position="943"/>
        <end position="965"/>
    </location>
</feature>
<dbReference type="RefSeq" id="XP_024347094.1">
    <property type="nucleotide sequence ID" value="XM_024498504.1"/>
</dbReference>
<dbReference type="EMBL" id="APAU02000139">
    <property type="protein sequence ID" value="EUB55898.1"/>
    <property type="molecule type" value="Genomic_DNA"/>
</dbReference>
<evidence type="ECO:0000256" key="1">
    <source>
        <dbReference type="SAM" id="MobiDB-lite"/>
    </source>
</evidence>
<feature type="region of interest" description="Disordered" evidence="1">
    <location>
        <begin position="119"/>
        <end position="140"/>
    </location>
</feature>
<protein>
    <submittedName>
        <fullName evidence="3">Uncharacterized protein</fullName>
    </submittedName>
</protein>
<gene>
    <name evidence="3" type="ORF">EGR_09255</name>
</gene>
<dbReference type="PANTHER" id="PTHR14139:SF2">
    <property type="entry name" value="CALSYNTENIN-1"/>
    <property type="match status" value="1"/>
</dbReference>
<feature type="transmembrane region" description="Helical" evidence="2">
    <location>
        <begin position="888"/>
        <end position="911"/>
    </location>
</feature>
<dbReference type="CTD" id="36344970"/>
<keyword evidence="2" id="KW-0472">Membrane</keyword>
<feature type="region of interest" description="Disordered" evidence="1">
    <location>
        <begin position="23"/>
        <end position="77"/>
    </location>
</feature>
<keyword evidence="2" id="KW-0812">Transmembrane</keyword>
<feature type="compositionally biased region" description="Basic and acidic residues" evidence="1">
    <location>
        <begin position="27"/>
        <end position="38"/>
    </location>
</feature>
<comment type="caution">
    <text evidence="3">The sequence shown here is derived from an EMBL/GenBank/DDBJ whole genome shotgun (WGS) entry which is preliminary data.</text>
</comment>
<dbReference type="GO" id="GO:0051965">
    <property type="term" value="P:positive regulation of synapse assembly"/>
    <property type="evidence" value="ECO:0007669"/>
    <property type="project" value="TreeGrafter"/>
</dbReference>
<dbReference type="GO" id="GO:0050806">
    <property type="term" value="P:positive regulation of synaptic transmission"/>
    <property type="evidence" value="ECO:0007669"/>
    <property type="project" value="TreeGrafter"/>
</dbReference>